<feature type="chain" id="PRO_5028916593" evidence="3">
    <location>
        <begin position="19"/>
        <end position="1128"/>
    </location>
</feature>
<feature type="signal peptide" evidence="3">
    <location>
        <begin position="1"/>
        <end position="18"/>
    </location>
</feature>
<evidence type="ECO:0000256" key="3">
    <source>
        <dbReference type="SAM" id="SignalP"/>
    </source>
</evidence>
<feature type="region of interest" description="Disordered" evidence="1">
    <location>
        <begin position="963"/>
        <end position="1000"/>
    </location>
</feature>
<feature type="compositionally biased region" description="Polar residues" evidence="1">
    <location>
        <begin position="965"/>
        <end position="974"/>
    </location>
</feature>
<reference evidence="4" key="1">
    <citation type="journal article" date="2013" name="Genetics">
        <title>The draft genome and transcriptome of Panagrellus redivivus are shaped by the harsh demands of a free-living lifestyle.</title>
        <authorList>
            <person name="Srinivasan J."/>
            <person name="Dillman A.R."/>
            <person name="Macchietto M.G."/>
            <person name="Heikkinen L."/>
            <person name="Lakso M."/>
            <person name="Fracchia K.M."/>
            <person name="Antoshechkin I."/>
            <person name="Mortazavi A."/>
            <person name="Wong G."/>
            <person name="Sternberg P.W."/>
        </authorList>
    </citation>
    <scope>NUCLEOTIDE SEQUENCE [LARGE SCALE GENOMIC DNA]</scope>
    <source>
        <strain evidence="4">MT8872</strain>
    </source>
</reference>
<evidence type="ECO:0000256" key="1">
    <source>
        <dbReference type="SAM" id="MobiDB-lite"/>
    </source>
</evidence>
<dbReference type="Proteomes" id="UP000492821">
    <property type="component" value="Unassembled WGS sequence"/>
</dbReference>
<feature type="compositionally biased region" description="Basic and acidic residues" evidence="1">
    <location>
        <begin position="1045"/>
        <end position="1069"/>
    </location>
</feature>
<feature type="compositionally biased region" description="Low complexity" evidence="1">
    <location>
        <begin position="570"/>
        <end position="581"/>
    </location>
</feature>
<feature type="region of interest" description="Disordered" evidence="1">
    <location>
        <begin position="628"/>
        <end position="730"/>
    </location>
</feature>
<dbReference type="WBParaSite" id="Pan_g21437.t1">
    <property type="protein sequence ID" value="Pan_g21437.t1"/>
    <property type="gene ID" value="Pan_g21437"/>
</dbReference>
<name>A0A7E4ZWG7_PANRE</name>
<dbReference type="AlphaFoldDB" id="A0A7E4ZWG7"/>
<feature type="compositionally biased region" description="Pro residues" evidence="1">
    <location>
        <begin position="714"/>
        <end position="730"/>
    </location>
</feature>
<accession>A0A7E4ZWG7</accession>
<evidence type="ECO:0000256" key="2">
    <source>
        <dbReference type="SAM" id="Phobius"/>
    </source>
</evidence>
<feature type="compositionally biased region" description="Basic and acidic residues" evidence="1">
    <location>
        <begin position="550"/>
        <end position="569"/>
    </location>
</feature>
<keyword evidence="4" id="KW-1185">Reference proteome</keyword>
<feature type="transmembrane region" description="Helical" evidence="2">
    <location>
        <begin position="587"/>
        <end position="609"/>
    </location>
</feature>
<evidence type="ECO:0000313" key="5">
    <source>
        <dbReference type="WBParaSite" id="Pan_g21437.t1"/>
    </source>
</evidence>
<evidence type="ECO:0000313" key="4">
    <source>
        <dbReference type="Proteomes" id="UP000492821"/>
    </source>
</evidence>
<reference evidence="5" key="2">
    <citation type="submission" date="2020-10" db="UniProtKB">
        <authorList>
            <consortium name="WormBaseParasite"/>
        </authorList>
    </citation>
    <scope>IDENTIFICATION</scope>
</reference>
<sequence>MHLLTVLLFFATCNHVLLQPLPKPGQKIPKTWPQKLPYRNLNIPLKAFHDNFYNKTIIPWIPASSKKLQGPCFSCLYYITPAMLQHRSSDQNILYNFNPKTLVVISKKNHEKVNYFDIGARDEADPYPGFVIPKATCSNEPAAHAQADRNAIVIARVKVENAAPISRLTAAFDVYHDKARNELLYVYNFNRNPELVGNIIRRKKMQQYTAERFMDVRGNNAKATDAYKNLKGGDFTFTYSITKAVKGQPNCELLLSLGSATKPIISEETLKYLPDGNKDKLYPKGFLSDFYTHDAYGSLQANRRPEFKGFRLKPNYIYIPLMPLLDRPELNLTFQFFEHPNPLYGATYTITTPRKCCLTFTISFFNDESIPVTLCDNKVEINREMFPTNPLYVFSNNWQEVLKASPKIKYRFFIPPISSDDIFDDYVYPETPQRVWNDTYNFVLYIIKEPSYNITPPRTLDHKLHPVYIHTKIKRKKRGGKRLLDPTNGDLVTVDIQNFREGCLQDVRWDEKETALTLEVEGPGILLKKPKISKKDELKKPTPTMRPQKGKYDVTRRVTESEPTFEPRTDPTYTEKTTTMKTSSASMPMGIVIGIMIALMIIILLWVYFADILCKKKSATNELLILEPPPRAKTPLPQSIEEVPPEIRLSADEPVSRPKKKANVEKKEPEPPVEKKRIPIPTPAPPHPGREASSEEPIPNTNGSLLSSIQKPMPDVPLPMPSLPPPTPAPQPPRTNFITCYEGPLYSMDERILTLSSAQSIWDVLPFTGGPDVPCEGYYFRIFDLTKSGGEAYKNFGFRLSDKIDMQDVPNWEIQRGVKIYILENDPAAFEIHTSGVEPPQWIPKLGGCQPCLKLSQNDDVPTVFTKSEVPKMNDTIKALPTCWHMFANYVSSDKANPDADDVTGVYVFRSTTDMVLSPAPKSCYHLHTVELKPLTGTALASWKEKLDDRIVSKVEKNVRVPEPSQVSLKYQNMSSSTSSSKKTKTNTDKTERTEKSEKTFAKTVPLSLLDKKRAVDAKLHTEKAKDSKKKAKDATKSEVLSIETKTETEDSTKKTKTETEEGSIKTEDDTQATPGATPPSDYKELAIPPLQGDSDRTIKPGGTAEVFAKPLSKKLLKKPVSDKKTKK</sequence>
<feature type="compositionally biased region" description="Polar residues" evidence="1">
    <location>
        <begin position="699"/>
        <end position="710"/>
    </location>
</feature>
<feature type="compositionally biased region" description="Basic and acidic residues" evidence="1">
    <location>
        <begin position="986"/>
        <end position="1000"/>
    </location>
</feature>
<protein>
    <submittedName>
        <fullName evidence="5">CUB domain-containing protein</fullName>
    </submittedName>
</protein>
<feature type="compositionally biased region" description="Basic and acidic residues" evidence="1">
    <location>
        <begin position="649"/>
        <end position="677"/>
    </location>
</feature>
<organism evidence="4 5">
    <name type="scientific">Panagrellus redivivus</name>
    <name type="common">Microworm</name>
    <dbReference type="NCBI Taxonomy" id="6233"/>
    <lineage>
        <taxon>Eukaryota</taxon>
        <taxon>Metazoa</taxon>
        <taxon>Ecdysozoa</taxon>
        <taxon>Nematoda</taxon>
        <taxon>Chromadorea</taxon>
        <taxon>Rhabditida</taxon>
        <taxon>Tylenchina</taxon>
        <taxon>Panagrolaimomorpha</taxon>
        <taxon>Panagrolaimoidea</taxon>
        <taxon>Panagrolaimidae</taxon>
        <taxon>Panagrellus</taxon>
    </lineage>
</organism>
<proteinExistence type="predicted"/>
<keyword evidence="3" id="KW-0732">Signal</keyword>
<keyword evidence="2" id="KW-0472">Membrane</keyword>
<feature type="region of interest" description="Disordered" evidence="1">
    <location>
        <begin position="1020"/>
        <end position="1128"/>
    </location>
</feature>
<keyword evidence="2" id="KW-1133">Transmembrane helix</keyword>
<feature type="region of interest" description="Disordered" evidence="1">
    <location>
        <begin position="537"/>
        <end position="581"/>
    </location>
</feature>
<keyword evidence="2" id="KW-0812">Transmembrane</keyword>